<dbReference type="InterPro" id="IPR040423">
    <property type="entry name" value="PEA_transferase"/>
</dbReference>
<dbReference type="Proteomes" id="UP000034866">
    <property type="component" value="Chromosome"/>
</dbReference>
<dbReference type="GO" id="GO:0009244">
    <property type="term" value="P:lipopolysaccharide core region biosynthetic process"/>
    <property type="evidence" value="ECO:0007669"/>
    <property type="project" value="TreeGrafter"/>
</dbReference>
<keyword evidence="4" id="KW-1185">Reference proteome</keyword>
<evidence type="ECO:0000313" key="3">
    <source>
        <dbReference type="EMBL" id="AKH63329.1"/>
    </source>
</evidence>
<reference evidence="4" key="2">
    <citation type="submission" date="2015-03" db="EMBL/GenBank/DDBJ databases">
        <title>Genome sequence of Azospirillum thiophilum strain DSM 21654T.</title>
        <authorList>
            <person name="Kwak Y."/>
            <person name="Shin J.-H."/>
        </authorList>
    </citation>
    <scope>NUCLEOTIDE SEQUENCE [LARGE SCALE GENOMIC DNA]</scope>
    <source>
        <strain evidence="4">DSM 15199</strain>
    </source>
</reference>
<gene>
    <name evidence="3" type="ORF">VY86_08220</name>
</gene>
<dbReference type="GO" id="GO:0016776">
    <property type="term" value="F:phosphotransferase activity, phosphate group as acceptor"/>
    <property type="evidence" value="ECO:0007669"/>
    <property type="project" value="TreeGrafter"/>
</dbReference>
<name>A0A0F7LJP9_9GAMM</name>
<proteinExistence type="inferred from homology"/>
<dbReference type="GO" id="GO:0005886">
    <property type="term" value="C:plasma membrane"/>
    <property type="evidence" value="ECO:0007669"/>
    <property type="project" value="UniProtKB-SubCell"/>
</dbReference>
<comment type="similarity">
    <text evidence="1">Belongs to the phosphoethanolamine transferase family.</text>
</comment>
<dbReference type="KEGG" id="ptt:VY86_08220"/>
<reference evidence="3 4" key="1">
    <citation type="journal article" date="2015" name="J. Biotechnol.">
        <title>Complete genome sequence of Photorhabdus temperata subsp. thracensis 39-8(T), an entomopathogenic bacterium for the improved commercial bioinsecticide.</title>
        <authorList>
            <person name="Kwak Y."/>
            <person name="Shin J.H."/>
        </authorList>
    </citation>
    <scope>NUCLEOTIDE SEQUENCE [LARGE SCALE GENOMIC DNA]</scope>
    <source>
        <strain evidence="3 4">DSM 15199</strain>
    </source>
</reference>
<dbReference type="PANTHER" id="PTHR30443">
    <property type="entry name" value="INNER MEMBRANE PROTEIN"/>
    <property type="match status" value="1"/>
</dbReference>
<dbReference type="PATRIC" id="fig|230089.6.peg.1802"/>
<evidence type="ECO:0000256" key="1">
    <source>
        <dbReference type="ARBA" id="ARBA00038481"/>
    </source>
</evidence>
<evidence type="ECO:0000259" key="2">
    <source>
        <dbReference type="Pfam" id="PF00884"/>
    </source>
</evidence>
<dbReference type="Gene3D" id="3.40.720.10">
    <property type="entry name" value="Alkaline Phosphatase, subunit A"/>
    <property type="match status" value="1"/>
</dbReference>
<dbReference type="STRING" id="230089.VY86_08220"/>
<dbReference type="InterPro" id="IPR000917">
    <property type="entry name" value="Sulfatase_N"/>
</dbReference>
<dbReference type="EMBL" id="CP011104">
    <property type="protein sequence ID" value="AKH63329.1"/>
    <property type="molecule type" value="Genomic_DNA"/>
</dbReference>
<feature type="domain" description="Sulfatase N-terminal" evidence="2">
    <location>
        <begin position="27"/>
        <end position="119"/>
    </location>
</feature>
<dbReference type="AlphaFoldDB" id="A0A0F7LJP9"/>
<evidence type="ECO:0000313" key="4">
    <source>
        <dbReference type="Proteomes" id="UP000034866"/>
    </source>
</evidence>
<dbReference type="InterPro" id="IPR017850">
    <property type="entry name" value="Alkaline_phosphatase_core_sf"/>
</dbReference>
<dbReference type="Pfam" id="PF00884">
    <property type="entry name" value="Sulfatase"/>
    <property type="match status" value="1"/>
</dbReference>
<sequence length="163" mass="18523">MINFIISIRYLTLLAYMRNKLPMVDSHNKVTTPTLDIMQKNMLIFNHAISPAPVTILSVPISLSNITLYQLKDKAHYAYNIVSLAKDAGFKATWISNQGRSGKSNSLITVIANMADNKIHLFSDDYNAEKPHDLKIFESTLLYEKKKYGCSTKKISGRYMLFI</sequence>
<dbReference type="PANTHER" id="PTHR30443:SF4">
    <property type="entry name" value="PHOSPHOETHANOLAMINE TRANSFERASE OPGE-RELATED"/>
    <property type="match status" value="1"/>
</dbReference>
<dbReference type="RefSeq" id="WP_046974596.1">
    <property type="nucleotide sequence ID" value="NZ_CAWQPG010000047.1"/>
</dbReference>
<organism evidence="3 4">
    <name type="scientific">Photorhabdus thracensis</name>
    <dbReference type="NCBI Taxonomy" id="230089"/>
    <lineage>
        <taxon>Bacteria</taxon>
        <taxon>Pseudomonadati</taxon>
        <taxon>Pseudomonadota</taxon>
        <taxon>Gammaproteobacteria</taxon>
        <taxon>Enterobacterales</taxon>
        <taxon>Morganellaceae</taxon>
        <taxon>Photorhabdus</taxon>
    </lineage>
</organism>
<accession>A0A0F7LJP9</accession>
<protein>
    <recommendedName>
        <fullName evidence="2">Sulfatase N-terminal domain-containing protein</fullName>
    </recommendedName>
</protein>